<sequence length="327" mass="38373">MILYSIRLNDLGLEKPIRHYLSTRKKPIWIQPSDLTPLASTTRRLLQEALDKRFFIRYYDETKMATTSYVFEMQQKLHPVFKSPRHNLNAVILKVCQSHGDSGRVACEKRDKVHQRIRDQLRSLIERVSEPRDMRDTMPSSTPVYYNELEEIFAPRNSRPQPHNNNRLQRFLDEELDRLMNDPIEPSRNLNNNKPESVLSSWGRMEREGNYRLLPNVVKVLFAILMSSCQIERDFSVSGSMVTTQHTSLSQHNIDMCSFLNRNRDFMDLLQCEAIPRGQHRQHIPSCFTLPLDADPDIYMDMDSIMDDMMTNFVSSATLYEDQKEEV</sequence>
<dbReference type="InterPro" id="IPR012337">
    <property type="entry name" value="RNaseH-like_sf"/>
</dbReference>
<dbReference type="GO" id="GO:0046983">
    <property type="term" value="F:protein dimerization activity"/>
    <property type="evidence" value="ECO:0007669"/>
    <property type="project" value="InterPro"/>
</dbReference>
<dbReference type="InterPro" id="IPR008906">
    <property type="entry name" value="HATC_C_dom"/>
</dbReference>
<comment type="caution">
    <text evidence="2">The sequence shown here is derived from an EMBL/GenBank/DDBJ whole genome shotgun (WGS) entry which is preliminary data.</text>
</comment>
<reference evidence="2" key="1">
    <citation type="submission" date="2023-04" db="EMBL/GenBank/DDBJ databases">
        <title>Phytophthora fragariaefolia NBRC 109709.</title>
        <authorList>
            <person name="Ichikawa N."/>
            <person name="Sato H."/>
            <person name="Tonouchi N."/>
        </authorList>
    </citation>
    <scope>NUCLEOTIDE SEQUENCE</scope>
    <source>
        <strain evidence="2">NBRC 109709</strain>
    </source>
</reference>
<name>A0A9W6X8H9_9STRA</name>
<feature type="domain" description="HAT C-terminal dimerisation" evidence="1">
    <location>
        <begin position="175"/>
        <end position="263"/>
    </location>
</feature>
<gene>
    <name evidence="2" type="ORF">Pfra01_000837200</name>
</gene>
<dbReference type="EMBL" id="BSXT01000750">
    <property type="protein sequence ID" value="GMF33590.1"/>
    <property type="molecule type" value="Genomic_DNA"/>
</dbReference>
<dbReference type="SUPFAM" id="SSF53098">
    <property type="entry name" value="Ribonuclease H-like"/>
    <property type="match status" value="1"/>
</dbReference>
<dbReference type="Proteomes" id="UP001165121">
    <property type="component" value="Unassembled WGS sequence"/>
</dbReference>
<keyword evidence="3" id="KW-1185">Reference proteome</keyword>
<dbReference type="OrthoDB" id="122072at2759"/>
<evidence type="ECO:0000313" key="2">
    <source>
        <dbReference type="EMBL" id="GMF33590.1"/>
    </source>
</evidence>
<dbReference type="AlphaFoldDB" id="A0A9W6X8H9"/>
<protein>
    <submittedName>
        <fullName evidence="2">Unnamed protein product</fullName>
    </submittedName>
</protein>
<evidence type="ECO:0000313" key="3">
    <source>
        <dbReference type="Proteomes" id="UP001165121"/>
    </source>
</evidence>
<accession>A0A9W6X8H9</accession>
<proteinExistence type="predicted"/>
<dbReference type="Pfam" id="PF05699">
    <property type="entry name" value="Dimer_Tnp_hAT"/>
    <property type="match status" value="1"/>
</dbReference>
<organism evidence="2 3">
    <name type="scientific">Phytophthora fragariaefolia</name>
    <dbReference type="NCBI Taxonomy" id="1490495"/>
    <lineage>
        <taxon>Eukaryota</taxon>
        <taxon>Sar</taxon>
        <taxon>Stramenopiles</taxon>
        <taxon>Oomycota</taxon>
        <taxon>Peronosporomycetes</taxon>
        <taxon>Peronosporales</taxon>
        <taxon>Peronosporaceae</taxon>
        <taxon>Phytophthora</taxon>
    </lineage>
</organism>
<evidence type="ECO:0000259" key="1">
    <source>
        <dbReference type="Pfam" id="PF05699"/>
    </source>
</evidence>